<dbReference type="EMBL" id="JBHTAH010000002">
    <property type="protein sequence ID" value="MFC7068818.1"/>
    <property type="molecule type" value="Genomic_DNA"/>
</dbReference>
<evidence type="ECO:0000313" key="2">
    <source>
        <dbReference type="EMBL" id="MFC7068818.1"/>
    </source>
</evidence>
<dbReference type="AlphaFoldDB" id="A0ABD5W7F3"/>
<proteinExistence type="predicted"/>
<accession>A0ABD5W7F3</accession>
<keyword evidence="3" id="KW-1185">Reference proteome</keyword>
<evidence type="ECO:0008006" key="4">
    <source>
        <dbReference type="Google" id="ProtNLM"/>
    </source>
</evidence>
<comment type="caution">
    <text evidence="2">The sequence shown here is derived from an EMBL/GenBank/DDBJ whole genome shotgun (WGS) entry which is preliminary data.</text>
</comment>
<dbReference type="RefSeq" id="WP_284033365.1">
    <property type="nucleotide sequence ID" value="NZ_CP126155.1"/>
</dbReference>
<reference evidence="2 3" key="1">
    <citation type="journal article" date="2019" name="Int. J. Syst. Evol. Microbiol.">
        <title>The Global Catalogue of Microorganisms (GCM) 10K type strain sequencing project: providing services to taxonomists for standard genome sequencing and annotation.</title>
        <authorList>
            <consortium name="The Broad Institute Genomics Platform"/>
            <consortium name="The Broad Institute Genome Sequencing Center for Infectious Disease"/>
            <person name="Wu L."/>
            <person name="Ma J."/>
        </authorList>
    </citation>
    <scope>NUCLEOTIDE SEQUENCE [LARGE SCALE GENOMIC DNA]</scope>
    <source>
        <strain evidence="2 3">DT31</strain>
    </source>
</reference>
<sequence>MPECLTCGSHVTEQFARVFGDNRNHVRRCIECSRAADLDESPSADERGGHRDGRELTTWS</sequence>
<evidence type="ECO:0000256" key="1">
    <source>
        <dbReference type="SAM" id="MobiDB-lite"/>
    </source>
</evidence>
<protein>
    <recommendedName>
        <fullName evidence="4">Small CPxCG-related zinc finger protein</fullName>
    </recommendedName>
</protein>
<dbReference type="InterPro" id="IPR055985">
    <property type="entry name" value="DUF7563"/>
</dbReference>
<dbReference type="GeneID" id="81126985"/>
<feature type="region of interest" description="Disordered" evidence="1">
    <location>
        <begin position="38"/>
        <end position="60"/>
    </location>
</feature>
<gene>
    <name evidence="2" type="ORF">ACFQL9_04115</name>
</gene>
<feature type="compositionally biased region" description="Basic and acidic residues" evidence="1">
    <location>
        <begin position="44"/>
        <end position="60"/>
    </location>
</feature>
<organism evidence="2 3">
    <name type="scientific">Halobaculum lipolyticum</name>
    <dbReference type="NCBI Taxonomy" id="3032001"/>
    <lineage>
        <taxon>Archaea</taxon>
        <taxon>Methanobacteriati</taxon>
        <taxon>Methanobacteriota</taxon>
        <taxon>Stenosarchaea group</taxon>
        <taxon>Halobacteria</taxon>
        <taxon>Halobacteriales</taxon>
        <taxon>Haloferacaceae</taxon>
        <taxon>Halobaculum</taxon>
    </lineage>
</organism>
<dbReference type="Proteomes" id="UP001596461">
    <property type="component" value="Unassembled WGS sequence"/>
</dbReference>
<dbReference type="Pfam" id="PF24444">
    <property type="entry name" value="DUF7563"/>
    <property type="match status" value="1"/>
</dbReference>
<evidence type="ECO:0000313" key="3">
    <source>
        <dbReference type="Proteomes" id="UP001596461"/>
    </source>
</evidence>
<name>A0ABD5W7F3_9EURY</name>